<dbReference type="SUPFAM" id="SSF46785">
    <property type="entry name" value="Winged helix' DNA-binding domain"/>
    <property type="match status" value="1"/>
</dbReference>
<dbReference type="Pfam" id="PF00126">
    <property type="entry name" value="HTH_1"/>
    <property type="match status" value="1"/>
</dbReference>
<protein>
    <submittedName>
        <fullName evidence="2">LysR family transcriptional regulator</fullName>
    </submittedName>
</protein>
<dbReference type="PANTHER" id="PTHR30432:SF1">
    <property type="entry name" value="DNA-BINDING TRANSCRIPTIONAL DUAL REGULATOR MODE"/>
    <property type="match status" value="1"/>
</dbReference>
<dbReference type="Gene3D" id="1.10.10.10">
    <property type="entry name" value="Winged helix-like DNA-binding domain superfamily/Winged helix DNA-binding domain"/>
    <property type="match status" value="1"/>
</dbReference>
<dbReference type="InterPro" id="IPR000847">
    <property type="entry name" value="LysR_HTH_N"/>
</dbReference>
<dbReference type="Proteomes" id="UP000619033">
    <property type="component" value="Unassembled WGS sequence"/>
</dbReference>
<dbReference type="InterPro" id="IPR036390">
    <property type="entry name" value="WH_DNA-bd_sf"/>
</dbReference>
<proteinExistence type="predicted"/>
<dbReference type="AlphaFoldDB" id="A0A8J7MP42"/>
<evidence type="ECO:0000313" key="2">
    <source>
        <dbReference type="EMBL" id="MBL4926489.1"/>
    </source>
</evidence>
<dbReference type="RefSeq" id="WP_202657034.1">
    <property type="nucleotide sequence ID" value="NZ_JAESVP010000001.1"/>
</dbReference>
<gene>
    <name evidence="2" type="ORF">JI744_00090</name>
</gene>
<feature type="domain" description="HTH lysR-type" evidence="1">
    <location>
        <begin position="28"/>
        <end position="87"/>
    </location>
</feature>
<keyword evidence="3" id="KW-1185">Reference proteome</keyword>
<dbReference type="GO" id="GO:0003700">
    <property type="term" value="F:DNA-binding transcription factor activity"/>
    <property type="evidence" value="ECO:0007669"/>
    <property type="project" value="InterPro"/>
</dbReference>
<evidence type="ECO:0000313" key="3">
    <source>
        <dbReference type="Proteomes" id="UP000619033"/>
    </source>
</evidence>
<dbReference type="EMBL" id="JAESVP010000001">
    <property type="protein sequence ID" value="MBL4926489.1"/>
    <property type="molecule type" value="Genomic_DNA"/>
</dbReference>
<name>A0A8J7MP42_9RHOB</name>
<accession>A0A8J7MP42</accession>
<comment type="caution">
    <text evidence="2">The sequence shown here is derived from an EMBL/GenBank/DDBJ whole genome shotgun (WGS) entry which is preliminary data.</text>
</comment>
<organism evidence="2 3">
    <name type="scientific">Fuscibacter oryzae</name>
    <dbReference type="NCBI Taxonomy" id="2803939"/>
    <lineage>
        <taxon>Bacteria</taxon>
        <taxon>Pseudomonadati</taxon>
        <taxon>Pseudomonadota</taxon>
        <taxon>Alphaproteobacteria</taxon>
        <taxon>Rhodobacterales</taxon>
        <taxon>Paracoccaceae</taxon>
        <taxon>Fuscibacter</taxon>
    </lineage>
</organism>
<reference evidence="2" key="1">
    <citation type="submission" date="2021-01" db="EMBL/GenBank/DDBJ databases">
        <title>Genome seq and assembly of Tabrizicola sp. KVB23.</title>
        <authorList>
            <person name="Chhetri G."/>
        </authorList>
    </citation>
    <scope>NUCLEOTIDE SEQUENCE</scope>
    <source>
        <strain evidence="2">KVB23</strain>
    </source>
</reference>
<dbReference type="InterPro" id="IPR051815">
    <property type="entry name" value="Molybdate_resp_trans_reg"/>
</dbReference>
<dbReference type="InterPro" id="IPR036388">
    <property type="entry name" value="WH-like_DNA-bd_sf"/>
</dbReference>
<dbReference type="PANTHER" id="PTHR30432">
    <property type="entry name" value="TRANSCRIPTIONAL REGULATOR MODE"/>
    <property type="match status" value="1"/>
</dbReference>
<evidence type="ECO:0000259" key="1">
    <source>
        <dbReference type="Pfam" id="PF00126"/>
    </source>
</evidence>
<sequence length="124" mass="12771">MSEPTSPRLFLRILFGDAAMLGPGKAQLLQGIRDTGSISAAGRAMTMSYKRAWSLVEEMNAAFAEPLVASARGGAGGGGASLTPAGQRVLQLYQSVTARAAQAGADEIAQLQAMLRAGDMSDGK</sequence>